<keyword evidence="2 5" id="KW-0378">Hydrolase</keyword>
<comment type="similarity">
    <text evidence="1 2">Belongs to the glycosyl hydrolase 31 family.</text>
</comment>
<dbReference type="GO" id="GO:0005975">
    <property type="term" value="P:carbohydrate metabolic process"/>
    <property type="evidence" value="ECO:0007669"/>
    <property type="project" value="InterPro"/>
</dbReference>
<evidence type="ECO:0000256" key="2">
    <source>
        <dbReference type="RuleBase" id="RU361185"/>
    </source>
</evidence>
<keyword evidence="2" id="KW-0326">Glycosidase</keyword>
<gene>
    <name evidence="5" type="ORF">ANCDUO_18954</name>
</gene>
<evidence type="ECO:0000256" key="3">
    <source>
        <dbReference type="SAM" id="MobiDB-lite"/>
    </source>
</evidence>
<keyword evidence="6" id="KW-1185">Reference proteome</keyword>
<protein>
    <submittedName>
        <fullName evidence="5">Glycosyl hydrolase, family 31</fullName>
    </submittedName>
</protein>
<evidence type="ECO:0000259" key="4">
    <source>
        <dbReference type="Pfam" id="PF01055"/>
    </source>
</evidence>
<accession>A0A0C2FWG7</accession>
<dbReference type="CDD" id="cd14752">
    <property type="entry name" value="GH31_N"/>
    <property type="match status" value="1"/>
</dbReference>
<feature type="region of interest" description="Disordered" evidence="3">
    <location>
        <begin position="1"/>
        <end position="24"/>
    </location>
</feature>
<proteinExistence type="inferred from homology"/>
<dbReference type="OrthoDB" id="1334205at2759"/>
<organism evidence="5 6">
    <name type="scientific">Ancylostoma duodenale</name>
    <dbReference type="NCBI Taxonomy" id="51022"/>
    <lineage>
        <taxon>Eukaryota</taxon>
        <taxon>Metazoa</taxon>
        <taxon>Ecdysozoa</taxon>
        <taxon>Nematoda</taxon>
        <taxon>Chromadorea</taxon>
        <taxon>Rhabditida</taxon>
        <taxon>Rhabditina</taxon>
        <taxon>Rhabditomorpha</taxon>
        <taxon>Strongyloidea</taxon>
        <taxon>Ancylostomatidae</taxon>
        <taxon>Ancylostomatinae</taxon>
        <taxon>Ancylostoma</taxon>
    </lineage>
</organism>
<reference evidence="5 6" key="1">
    <citation type="submission" date="2013-12" db="EMBL/GenBank/DDBJ databases">
        <title>Draft genome of the parsitic nematode Ancylostoma duodenale.</title>
        <authorList>
            <person name="Mitreva M."/>
        </authorList>
    </citation>
    <scope>NUCLEOTIDE SEQUENCE [LARGE SCALE GENOMIC DNA]</scope>
    <source>
        <strain evidence="5 6">Zhejiang</strain>
    </source>
</reference>
<dbReference type="InterPro" id="IPR017853">
    <property type="entry name" value="GH"/>
</dbReference>
<dbReference type="AlphaFoldDB" id="A0A0C2FWG7"/>
<evidence type="ECO:0000313" key="6">
    <source>
        <dbReference type="Proteomes" id="UP000054047"/>
    </source>
</evidence>
<dbReference type="Proteomes" id="UP000054047">
    <property type="component" value="Unassembled WGS sequence"/>
</dbReference>
<dbReference type="InterPro" id="IPR000322">
    <property type="entry name" value="Glyco_hydro_31_TIM"/>
</dbReference>
<dbReference type="GO" id="GO:0004558">
    <property type="term" value="F:alpha-1,4-glucosidase activity"/>
    <property type="evidence" value="ECO:0007669"/>
    <property type="project" value="TreeGrafter"/>
</dbReference>
<feature type="domain" description="Glycoside hydrolase family 31 TIM barrel" evidence="4">
    <location>
        <begin position="65"/>
        <end position="185"/>
    </location>
</feature>
<evidence type="ECO:0000256" key="1">
    <source>
        <dbReference type="ARBA" id="ARBA00007806"/>
    </source>
</evidence>
<dbReference type="EMBL" id="KN748082">
    <property type="protein sequence ID" value="KIH50964.1"/>
    <property type="molecule type" value="Genomic_DNA"/>
</dbReference>
<dbReference type="SUPFAM" id="SSF51445">
    <property type="entry name" value="(Trans)glycosidases"/>
    <property type="match status" value="1"/>
</dbReference>
<dbReference type="Pfam" id="PF01055">
    <property type="entry name" value="Glyco_hydro_31_2nd"/>
    <property type="match status" value="1"/>
</dbReference>
<dbReference type="PANTHER" id="PTHR22762">
    <property type="entry name" value="ALPHA-GLUCOSIDASE"/>
    <property type="match status" value="1"/>
</dbReference>
<name>A0A0C2FWG7_9BILA</name>
<feature type="compositionally biased region" description="Basic residues" evidence="3">
    <location>
        <begin position="1"/>
        <end position="10"/>
    </location>
</feature>
<evidence type="ECO:0000313" key="5">
    <source>
        <dbReference type="EMBL" id="KIH50964.1"/>
    </source>
</evidence>
<dbReference type="PANTHER" id="PTHR22762:SF133">
    <property type="entry name" value="P-TYPE DOMAIN-CONTAINING PROTEIN"/>
    <property type="match status" value="1"/>
</dbReference>
<dbReference type="Gene3D" id="3.20.20.80">
    <property type="entry name" value="Glycosidases"/>
    <property type="match status" value="1"/>
</dbReference>
<sequence>MGNFPKKGRIPAKEAGKAMRSNEVTTAPGPTLIYRTIGGNLDLYFFPGPTPEEVTRQYLNLIGRPYLPAYWTLGFQTFKLLQISRYGYKDLNEMIEKIERNIRAGIPVDTVVADIDYMDRYKDFTIGKYLIGKENSKTNCNSQNFAGLPEYVKRLHSMGMRTVFMFDPAIQVNYESFEAGIKMGAKFIEWERPDQVNRTIQVSTSSSSLYPYQAGHRELH</sequence>
<dbReference type="Gene3D" id="2.60.40.1760">
    <property type="entry name" value="glycosyl hydrolase (family 31)"/>
    <property type="match status" value="1"/>
</dbReference>